<dbReference type="PANTHER" id="PTHR19328:SF13">
    <property type="entry name" value="HIPL1 PROTEIN"/>
    <property type="match status" value="1"/>
</dbReference>
<dbReference type="EMBL" id="KF796608">
    <property type="protein sequence ID" value="AHN98026.1"/>
    <property type="molecule type" value="Genomic_DNA"/>
</dbReference>
<dbReference type="Gene3D" id="2.60.40.10">
    <property type="entry name" value="Immunoglobulins"/>
    <property type="match status" value="2"/>
</dbReference>
<dbReference type="InterPro" id="IPR011041">
    <property type="entry name" value="Quinoprot_gluc/sorb_DH_b-prop"/>
</dbReference>
<dbReference type="InterPro" id="IPR013783">
    <property type="entry name" value="Ig-like_fold"/>
</dbReference>
<dbReference type="InterPro" id="IPR022409">
    <property type="entry name" value="PKD/Chitinase_dom"/>
</dbReference>
<dbReference type="Pfam" id="PF13385">
    <property type="entry name" value="Laminin_G_3"/>
    <property type="match status" value="1"/>
</dbReference>
<dbReference type="SUPFAM" id="SSF50952">
    <property type="entry name" value="Soluble quinoprotein glucose dehydrogenase"/>
    <property type="match status" value="1"/>
</dbReference>
<proteinExistence type="predicted"/>
<dbReference type="SMART" id="SM00089">
    <property type="entry name" value="PKD"/>
    <property type="match status" value="1"/>
</dbReference>
<protein>
    <submittedName>
        <fullName evidence="5">Glucose/sorbosone dehydrogenase</fullName>
    </submittedName>
</protein>
<keyword evidence="2" id="KW-1015">Disulfide bond</keyword>
<dbReference type="Pfam" id="PF18911">
    <property type="entry name" value="PKD_4"/>
    <property type="match status" value="1"/>
</dbReference>
<dbReference type="InterPro" id="IPR000601">
    <property type="entry name" value="PKD_dom"/>
</dbReference>
<keyword evidence="1 3" id="KW-0732">Signal</keyword>
<dbReference type="SUPFAM" id="SSF49299">
    <property type="entry name" value="PKD domain"/>
    <property type="match status" value="1"/>
</dbReference>
<feature type="domain" description="PKD" evidence="4">
    <location>
        <begin position="426"/>
        <end position="506"/>
    </location>
</feature>
<organism evidence="5">
    <name type="scientific">uncultured bacterium lac193</name>
    <dbReference type="NCBI Taxonomy" id="1447243"/>
    <lineage>
        <taxon>Bacteria</taxon>
        <taxon>environmental samples</taxon>
    </lineage>
</organism>
<dbReference type="CDD" id="cd00146">
    <property type="entry name" value="PKD"/>
    <property type="match status" value="1"/>
</dbReference>
<dbReference type="PROSITE" id="PS50093">
    <property type="entry name" value="PKD"/>
    <property type="match status" value="1"/>
</dbReference>
<dbReference type="AlphaFoldDB" id="X2LJV4"/>
<evidence type="ECO:0000259" key="4">
    <source>
        <dbReference type="PROSITE" id="PS50093"/>
    </source>
</evidence>
<evidence type="ECO:0000313" key="5">
    <source>
        <dbReference type="EMBL" id="AHN98026.1"/>
    </source>
</evidence>
<sequence>MFLGCRLTDPIRRWAAASAALVAIVLLPHSTSAQVPSQFTNTFVANVDNPTAIAATPDGRLLIASQFGRLYVYQNGTLVAQPALSLGSAVCTGNERGLLGVAVDPSFASNGFIYLFYSFNKSGGCENLTANSPVNRVSRFTLSSSNVVAMASQTVLIDNMPSFAGNHNAGDLQFGKDGYLYVSIGDSGCDYAGDSGCSAANDAARDPHVLLGKILRITTTGGIPPTNPYQGADSARCNVTGRTDPGKKCQETFASGLRNPFRMAFDPNASGTRFYINDVGQSRWEEINLGVSGADYGWNIREGFCATGSTTNCSSPPAGLTNPIFAYGRSDGCISITGGAFVPNGAWPSAYDNSYLFADYGCGTIFQLTYNGTAYSRTTFATGLGSSSATAMMFAPSAGRQALYYLTYAGDEVRRIDYTGSTNRVPTASMTATPTSGATPLTVAFDGRASSDPDGGSLTFDWDFGDASTHATTPTASHTYASTARFTATLTVRDPQGATGTASMSIDAGNRPPAVSITSPASTATFRVGQTITLQAQATDPEDGTLPATSLTWTVLLHHDAHTHPFMPPTAGNGLTFVAPPPEDFAAAANSYLEVRVTAADSRGLTTSLSQDLRPRLVNLTFVTDPVGLTVQVNGMSLTGPQTVVSWDSYALNLDGPTQAVSGQTWLFQSWSDGGTAQHTVVTPASATTYTVRFVQGSPSAMGLVAAYSFNEGSGTVLTDVSGRGHPGTISGATWAATGRYGRALSFDGVNDWITIADAAELDLTSGMTLEAWVNPASSGGARTVLFKEMTAAHAYLLYSDAASAGGRPTTSVRQAGANVSASGSAAVGLNTWTHLAATYDGATLRLYVNGTAVGSTALTGPLDTTTGPLRIGGNAIRSEWFTGLIDEIRVYNRALTQSEIQIDMNTAVGIPVPGAPGGLRIIR</sequence>
<reference evidence="5" key="1">
    <citation type="submission" date="2013-10" db="EMBL/GenBank/DDBJ databases">
        <title>Functional metagenomics reveals novel beta-galactosidases not predictable from gene sequences.</title>
        <authorList>
            <person name="Cheng J."/>
            <person name="Engel K."/>
            <person name="Romantsov T."/>
            <person name="Neufeld J.D."/>
            <person name="Rose D.R."/>
            <person name="Charles T.C."/>
        </authorList>
    </citation>
    <scope>NUCLEOTIDE SEQUENCE</scope>
</reference>
<dbReference type="PANTHER" id="PTHR19328">
    <property type="entry name" value="HEDGEHOG-INTERACTING PROTEIN"/>
    <property type="match status" value="1"/>
</dbReference>
<dbReference type="InterPro" id="IPR011042">
    <property type="entry name" value="6-blade_b-propeller_TolB-like"/>
</dbReference>
<evidence type="ECO:0000256" key="2">
    <source>
        <dbReference type="ARBA" id="ARBA00023157"/>
    </source>
</evidence>
<feature type="chain" id="PRO_5004950555" evidence="3">
    <location>
        <begin position="34"/>
        <end position="924"/>
    </location>
</feature>
<dbReference type="InterPro" id="IPR035986">
    <property type="entry name" value="PKD_dom_sf"/>
</dbReference>
<name>X2LJV4_9BACT</name>
<dbReference type="Gene3D" id="2.120.10.30">
    <property type="entry name" value="TolB, C-terminal domain"/>
    <property type="match status" value="1"/>
</dbReference>
<evidence type="ECO:0000256" key="3">
    <source>
        <dbReference type="SAM" id="SignalP"/>
    </source>
</evidence>
<dbReference type="Pfam" id="PF17957">
    <property type="entry name" value="Big_7"/>
    <property type="match status" value="1"/>
</dbReference>
<dbReference type="Gene3D" id="2.60.120.200">
    <property type="match status" value="1"/>
</dbReference>
<dbReference type="Pfam" id="PF07995">
    <property type="entry name" value="GSDH"/>
    <property type="match status" value="1"/>
</dbReference>
<feature type="signal peptide" evidence="3">
    <location>
        <begin position="1"/>
        <end position="33"/>
    </location>
</feature>
<accession>X2LJV4</accession>
<dbReference type="SMART" id="SM00560">
    <property type="entry name" value="LamGL"/>
    <property type="match status" value="1"/>
</dbReference>
<dbReference type="InterPro" id="IPR013320">
    <property type="entry name" value="ConA-like_dom_sf"/>
</dbReference>
<evidence type="ECO:0000256" key="1">
    <source>
        <dbReference type="ARBA" id="ARBA00022729"/>
    </source>
</evidence>
<dbReference type="SUPFAM" id="SSF49899">
    <property type="entry name" value="Concanavalin A-like lectins/glucanases"/>
    <property type="match status" value="1"/>
</dbReference>
<dbReference type="InterPro" id="IPR012938">
    <property type="entry name" value="Glc/Sorbosone_DH"/>
</dbReference>
<dbReference type="InterPro" id="IPR006558">
    <property type="entry name" value="LamG-like"/>
</dbReference>